<dbReference type="AlphaFoldDB" id="A0A9X1LUJ7"/>
<accession>A0A9X1LUJ7</accession>
<dbReference type="PANTHER" id="PTHR46825:SF11">
    <property type="entry name" value="PENICILLIN-BINDING PROTEIN 4"/>
    <property type="match status" value="1"/>
</dbReference>
<comment type="subcellular location">
    <subcellularLocation>
        <location evidence="1">Membrane</location>
    </subcellularLocation>
</comment>
<proteinExistence type="predicted"/>
<dbReference type="EMBL" id="JAGTTN010000002">
    <property type="protein sequence ID" value="MCC2031956.1"/>
    <property type="molecule type" value="Genomic_DNA"/>
</dbReference>
<dbReference type="SUPFAM" id="SSF56601">
    <property type="entry name" value="beta-lactamase/transpeptidase-like"/>
    <property type="match status" value="1"/>
</dbReference>
<dbReference type="InterPro" id="IPR001466">
    <property type="entry name" value="Beta-lactam-related"/>
</dbReference>
<evidence type="ECO:0000256" key="1">
    <source>
        <dbReference type="ARBA" id="ARBA00004370"/>
    </source>
</evidence>
<keyword evidence="5" id="KW-1185">Reference proteome</keyword>
<dbReference type="InterPro" id="IPR012338">
    <property type="entry name" value="Beta-lactam/transpept-like"/>
</dbReference>
<evidence type="ECO:0000259" key="3">
    <source>
        <dbReference type="Pfam" id="PF00144"/>
    </source>
</evidence>
<organism evidence="4 5">
    <name type="scientific">Microbacterium allomyrinae</name>
    <dbReference type="NCBI Taxonomy" id="2830666"/>
    <lineage>
        <taxon>Bacteria</taxon>
        <taxon>Bacillati</taxon>
        <taxon>Actinomycetota</taxon>
        <taxon>Actinomycetes</taxon>
        <taxon>Micrococcales</taxon>
        <taxon>Microbacteriaceae</taxon>
        <taxon>Microbacterium</taxon>
    </lineage>
</organism>
<dbReference type="Gene3D" id="3.40.710.10">
    <property type="entry name" value="DD-peptidase/beta-lactamase superfamily"/>
    <property type="match status" value="1"/>
</dbReference>
<evidence type="ECO:0000256" key="2">
    <source>
        <dbReference type="ARBA" id="ARBA00023136"/>
    </source>
</evidence>
<reference evidence="4" key="1">
    <citation type="submission" date="2021-04" db="EMBL/GenBank/DDBJ databases">
        <title>Microbacterium tenobrionis sp. nov. and Microbacterium allomyrinae sp. nov., isolated from larvae of Tenobrio molitor and Allomyrina dichotoma, respectively.</title>
        <authorList>
            <person name="Lee S.D."/>
        </authorList>
    </citation>
    <scope>NUCLEOTIDE SEQUENCE</scope>
    <source>
        <strain evidence="4">BWT-G7</strain>
    </source>
</reference>
<comment type="caution">
    <text evidence="4">The sequence shown here is derived from an EMBL/GenBank/DDBJ whole genome shotgun (WGS) entry which is preliminary data.</text>
</comment>
<gene>
    <name evidence="4" type="ORF">KEC57_07125</name>
</gene>
<dbReference type="GO" id="GO:0016020">
    <property type="term" value="C:membrane"/>
    <property type="evidence" value="ECO:0007669"/>
    <property type="project" value="UniProtKB-SubCell"/>
</dbReference>
<sequence>MTDALDLAALGGSLDVRARESGMSGVVSIDADGVQVFSSAYGLADRAHGIPNDVGTMFAMASASKAFTALAAMSLIGDSVIALDTPVRDILGADLPLVDDAVTVEHLLTHTSGIGDYLDEEADWEVEDYVLTVPVHELAQTEAFVRAVDGQPQKSPPGERFAYNNGGYIVLAIALERVSGMPFHDVVAQRVLTPAGLTRTGFLRLDELPGDAAIGYLADDPQSLRTNVLHLPVRGNGDGGAFSDAAGLSRFWRALADGLVLPDEVIAEMWRPRVFVESERLRYGMGFWLDAEGPGIVLEGYDAGVSIRTRFDPETRATVTIVSNSSEGAWDVIRTFVEHLARP</sequence>
<evidence type="ECO:0000313" key="5">
    <source>
        <dbReference type="Proteomes" id="UP001139354"/>
    </source>
</evidence>
<dbReference type="Proteomes" id="UP001139354">
    <property type="component" value="Unassembled WGS sequence"/>
</dbReference>
<feature type="domain" description="Beta-lactamase-related" evidence="3">
    <location>
        <begin position="23"/>
        <end position="332"/>
    </location>
</feature>
<name>A0A9X1LUJ7_9MICO</name>
<dbReference type="RefSeq" id="WP_229383884.1">
    <property type="nucleotide sequence ID" value="NZ_JAGTTN010000002.1"/>
</dbReference>
<protein>
    <submittedName>
        <fullName evidence="4">Beta-lactamase family protein</fullName>
    </submittedName>
</protein>
<keyword evidence="2" id="KW-0472">Membrane</keyword>
<dbReference type="InterPro" id="IPR050491">
    <property type="entry name" value="AmpC-like"/>
</dbReference>
<evidence type="ECO:0000313" key="4">
    <source>
        <dbReference type="EMBL" id="MCC2031956.1"/>
    </source>
</evidence>
<dbReference type="Pfam" id="PF00144">
    <property type="entry name" value="Beta-lactamase"/>
    <property type="match status" value="1"/>
</dbReference>
<dbReference type="PANTHER" id="PTHR46825">
    <property type="entry name" value="D-ALANYL-D-ALANINE-CARBOXYPEPTIDASE/ENDOPEPTIDASE AMPH"/>
    <property type="match status" value="1"/>
</dbReference>